<comment type="caution">
    <text evidence="2">The sequence shown here is derived from an EMBL/GenBank/DDBJ whole genome shotgun (WGS) entry which is preliminary data.</text>
</comment>
<reference evidence="2" key="1">
    <citation type="submission" date="2018-01" db="EMBL/GenBank/DDBJ databases">
        <authorList>
            <person name="Mao J.F."/>
        </authorList>
    </citation>
    <scope>NUCLEOTIDE SEQUENCE</scope>
    <source>
        <strain evidence="2">Huo1</strain>
        <tissue evidence="2">Leaf</tissue>
    </source>
</reference>
<gene>
    <name evidence="2" type="ORF">SASPL_117282</name>
</gene>
<dbReference type="EMBL" id="PNBA02000006">
    <property type="protein sequence ID" value="KAG6420744.1"/>
    <property type="molecule type" value="Genomic_DNA"/>
</dbReference>
<evidence type="ECO:0000313" key="3">
    <source>
        <dbReference type="Proteomes" id="UP000298416"/>
    </source>
</evidence>
<sequence length="216" mass="23895">MSTDFPPQQYDQVRQLLQQSPNLVASQREPQLNQQQQLRKAGQDDADTDPQKRLEATLHLAAALIQQIQQGKAIIENRLSVLPCWPLLVLFMDCYVTVDLCGTIWIKASVLYTFTPEIGFGYFVLLISVLAKQMDLDYTPQILSPVDAFHVLQHINQSVSEANAGSESCEDELASVLASMRTCSILSSVKSSGADEAEIAALGNLRLEFLSWVVAV</sequence>
<feature type="region of interest" description="Disordered" evidence="1">
    <location>
        <begin position="28"/>
        <end position="49"/>
    </location>
</feature>
<reference evidence="2" key="2">
    <citation type="submission" date="2020-08" db="EMBL/GenBank/DDBJ databases">
        <title>Plant Genome Project.</title>
        <authorList>
            <person name="Zhang R.-G."/>
        </authorList>
    </citation>
    <scope>NUCLEOTIDE SEQUENCE</scope>
    <source>
        <strain evidence="2">Huo1</strain>
        <tissue evidence="2">Leaf</tissue>
    </source>
</reference>
<name>A0A8X8XXN2_SALSN</name>
<evidence type="ECO:0000313" key="2">
    <source>
        <dbReference type="EMBL" id="KAG6420744.1"/>
    </source>
</evidence>
<organism evidence="2">
    <name type="scientific">Salvia splendens</name>
    <name type="common">Scarlet sage</name>
    <dbReference type="NCBI Taxonomy" id="180675"/>
    <lineage>
        <taxon>Eukaryota</taxon>
        <taxon>Viridiplantae</taxon>
        <taxon>Streptophyta</taxon>
        <taxon>Embryophyta</taxon>
        <taxon>Tracheophyta</taxon>
        <taxon>Spermatophyta</taxon>
        <taxon>Magnoliopsida</taxon>
        <taxon>eudicotyledons</taxon>
        <taxon>Gunneridae</taxon>
        <taxon>Pentapetalae</taxon>
        <taxon>asterids</taxon>
        <taxon>lamiids</taxon>
        <taxon>Lamiales</taxon>
        <taxon>Lamiaceae</taxon>
        <taxon>Nepetoideae</taxon>
        <taxon>Mentheae</taxon>
        <taxon>Salviinae</taxon>
        <taxon>Salvia</taxon>
        <taxon>Salvia subgen. Calosphace</taxon>
        <taxon>core Calosphace</taxon>
    </lineage>
</organism>
<dbReference type="AlphaFoldDB" id="A0A8X8XXN2"/>
<protein>
    <submittedName>
        <fullName evidence="2">Uncharacterized protein</fullName>
    </submittedName>
</protein>
<proteinExistence type="predicted"/>
<dbReference type="Proteomes" id="UP000298416">
    <property type="component" value="Unassembled WGS sequence"/>
</dbReference>
<accession>A0A8X8XXN2</accession>
<keyword evidence="3" id="KW-1185">Reference proteome</keyword>
<evidence type="ECO:0000256" key="1">
    <source>
        <dbReference type="SAM" id="MobiDB-lite"/>
    </source>
</evidence>